<dbReference type="Proteomes" id="UP000729402">
    <property type="component" value="Unassembled WGS sequence"/>
</dbReference>
<proteinExistence type="predicted"/>
<sequence length="90" mass="9939">MATMQCECSLEIDDLGDDILMDNLFDVAELYGTQEMLDPDATFELSPPEDRNCDFPSLGSTDGLTDTSVEVLTEGMLNDPLLQDELENSE</sequence>
<comment type="caution">
    <text evidence="1">The sequence shown here is derived from an EMBL/GenBank/DDBJ whole genome shotgun (WGS) entry which is preliminary data.</text>
</comment>
<accession>A0A8J5SMC8</accession>
<reference evidence="1" key="2">
    <citation type="submission" date="2021-02" db="EMBL/GenBank/DDBJ databases">
        <authorList>
            <person name="Kimball J.A."/>
            <person name="Haas M.W."/>
            <person name="Macchietto M."/>
            <person name="Kono T."/>
            <person name="Duquette J."/>
            <person name="Shao M."/>
        </authorList>
    </citation>
    <scope>NUCLEOTIDE SEQUENCE</scope>
    <source>
        <tissue evidence="1">Fresh leaf tissue</tissue>
    </source>
</reference>
<keyword evidence="2" id="KW-1185">Reference proteome</keyword>
<dbReference type="AlphaFoldDB" id="A0A8J5SMC8"/>
<evidence type="ECO:0000313" key="1">
    <source>
        <dbReference type="EMBL" id="KAG8068879.1"/>
    </source>
</evidence>
<organism evidence="1 2">
    <name type="scientific">Zizania palustris</name>
    <name type="common">Northern wild rice</name>
    <dbReference type="NCBI Taxonomy" id="103762"/>
    <lineage>
        <taxon>Eukaryota</taxon>
        <taxon>Viridiplantae</taxon>
        <taxon>Streptophyta</taxon>
        <taxon>Embryophyta</taxon>
        <taxon>Tracheophyta</taxon>
        <taxon>Spermatophyta</taxon>
        <taxon>Magnoliopsida</taxon>
        <taxon>Liliopsida</taxon>
        <taxon>Poales</taxon>
        <taxon>Poaceae</taxon>
        <taxon>BOP clade</taxon>
        <taxon>Oryzoideae</taxon>
        <taxon>Oryzeae</taxon>
        <taxon>Zizaniinae</taxon>
        <taxon>Zizania</taxon>
    </lineage>
</organism>
<protein>
    <submittedName>
        <fullName evidence="1">Uncharacterized protein</fullName>
    </submittedName>
</protein>
<reference evidence="1" key="1">
    <citation type="journal article" date="2021" name="bioRxiv">
        <title>Whole Genome Assembly and Annotation of Northern Wild Rice, Zizania palustris L., Supports a Whole Genome Duplication in the Zizania Genus.</title>
        <authorList>
            <person name="Haas M."/>
            <person name="Kono T."/>
            <person name="Macchietto M."/>
            <person name="Millas R."/>
            <person name="McGilp L."/>
            <person name="Shao M."/>
            <person name="Duquette J."/>
            <person name="Hirsch C.N."/>
            <person name="Kimball J."/>
        </authorList>
    </citation>
    <scope>NUCLEOTIDE SEQUENCE</scope>
    <source>
        <tissue evidence="1">Fresh leaf tissue</tissue>
    </source>
</reference>
<dbReference type="EMBL" id="JAAALK010000284">
    <property type="protein sequence ID" value="KAG8068879.1"/>
    <property type="molecule type" value="Genomic_DNA"/>
</dbReference>
<gene>
    <name evidence="1" type="ORF">GUJ93_ZPchr0005g14430</name>
</gene>
<evidence type="ECO:0000313" key="2">
    <source>
        <dbReference type="Proteomes" id="UP000729402"/>
    </source>
</evidence>
<name>A0A8J5SMC8_ZIZPA</name>